<organism evidence="2">
    <name type="scientific">Cladocopium goreaui</name>
    <dbReference type="NCBI Taxonomy" id="2562237"/>
    <lineage>
        <taxon>Eukaryota</taxon>
        <taxon>Sar</taxon>
        <taxon>Alveolata</taxon>
        <taxon>Dinophyceae</taxon>
        <taxon>Suessiales</taxon>
        <taxon>Symbiodiniaceae</taxon>
        <taxon>Cladocopium</taxon>
    </lineage>
</organism>
<evidence type="ECO:0000313" key="2">
    <source>
        <dbReference type="EMBL" id="CAI3982801.1"/>
    </source>
</evidence>
<dbReference type="Proteomes" id="UP001152797">
    <property type="component" value="Unassembled WGS sequence"/>
</dbReference>
<dbReference type="EMBL" id="CAMXCT020000750">
    <property type="protein sequence ID" value="CAL1136176.1"/>
    <property type="molecule type" value="Genomic_DNA"/>
</dbReference>
<comment type="caution">
    <text evidence="2">The sequence shown here is derived from an EMBL/GenBank/DDBJ whole genome shotgun (WGS) entry which is preliminary data.</text>
</comment>
<dbReference type="EMBL" id="CAMXCT030000750">
    <property type="protein sequence ID" value="CAL4770113.1"/>
    <property type="molecule type" value="Genomic_DNA"/>
</dbReference>
<reference evidence="2" key="1">
    <citation type="submission" date="2022-10" db="EMBL/GenBank/DDBJ databases">
        <authorList>
            <person name="Chen Y."/>
            <person name="Dougan E. K."/>
            <person name="Chan C."/>
            <person name="Rhodes N."/>
            <person name="Thang M."/>
        </authorList>
    </citation>
    <scope>NUCLEOTIDE SEQUENCE</scope>
</reference>
<protein>
    <submittedName>
        <fullName evidence="2">Uncharacterized protein</fullName>
    </submittedName>
</protein>
<sequence length="59" mass="6579">MDEFDDEGDVEETEFLDEAGEDEKEGSGDEIPEELNEEEIIDIGALAEVQDKVFEAWAG</sequence>
<name>A0A9P1C0G5_9DINO</name>
<reference evidence="3 4" key="2">
    <citation type="submission" date="2024-05" db="EMBL/GenBank/DDBJ databases">
        <authorList>
            <person name="Chen Y."/>
            <person name="Shah S."/>
            <person name="Dougan E. K."/>
            <person name="Thang M."/>
            <person name="Chan C."/>
        </authorList>
    </citation>
    <scope>NUCLEOTIDE SEQUENCE [LARGE SCALE GENOMIC DNA]</scope>
</reference>
<feature type="region of interest" description="Disordered" evidence="1">
    <location>
        <begin position="1"/>
        <end position="35"/>
    </location>
</feature>
<gene>
    <name evidence="2" type="ORF">C1SCF055_LOCUS10465</name>
</gene>
<accession>A0A9P1C0G5</accession>
<keyword evidence="4" id="KW-1185">Reference proteome</keyword>
<evidence type="ECO:0000313" key="4">
    <source>
        <dbReference type="Proteomes" id="UP001152797"/>
    </source>
</evidence>
<evidence type="ECO:0000313" key="3">
    <source>
        <dbReference type="EMBL" id="CAL4770113.1"/>
    </source>
</evidence>
<dbReference type="EMBL" id="CAMXCT010000750">
    <property type="protein sequence ID" value="CAI3982801.1"/>
    <property type="molecule type" value="Genomic_DNA"/>
</dbReference>
<evidence type="ECO:0000256" key="1">
    <source>
        <dbReference type="SAM" id="MobiDB-lite"/>
    </source>
</evidence>
<dbReference type="AlphaFoldDB" id="A0A9P1C0G5"/>
<proteinExistence type="predicted"/>